<evidence type="ECO:0000313" key="1">
    <source>
        <dbReference type="EMBL" id="VEL21873.1"/>
    </source>
</evidence>
<dbReference type="Proteomes" id="UP000784294">
    <property type="component" value="Unassembled WGS sequence"/>
</dbReference>
<reference evidence="1" key="1">
    <citation type="submission" date="2018-11" db="EMBL/GenBank/DDBJ databases">
        <authorList>
            <consortium name="Pathogen Informatics"/>
        </authorList>
    </citation>
    <scope>NUCLEOTIDE SEQUENCE</scope>
</reference>
<dbReference type="AlphaFoldDB" id="A0A3S5AEF5"/>
<organism evidence="1 2">
    <name type="scientific">Protopolystoma xenopodis</name>
    <dbReference type="NCBI Taxonomy" id="117903"/>
    <lineage>
        <taxon>Eukaryota</taxon>
        <taxon>Metazoa</taxon>
        <taxon>Spiralia</taxon>
        <taxon>Lophotrochozoa</taxon>
        <taxon>Platyhelminthes</taxon>
        <taxon>Monogenea</taxon>
        <taxon>Polyopisthocotylea</taxon>
        <taxon>Polystomatidea</taxon>
        <taxon>Polystomatidae</taxon>
        <taxon>Protopolystoma</taxon>
    </lineage>
</organism>
<dbReference type="EMBL" id="CAAALY010053542">
    <property type="protein sequence ID" value="VEL21873.1"/>
    <property type="molecule type" value="Genomic_DNA"/>
</dbReference>
<protein>
    <submittedName>
        <fullName evidence="1">Uncharacterized protein</fullName>
    </submittedName>
</protein>
<keyword evidence="2" id="KW-1185">Reference proteome</keyword>
<evidence type="ECO:0000313" key="2">
    <source>
        <dbReference type="Proteomes" id="UP000784294"/>
    </source>
</evidence>
<sequence>MTSASGKGKRPSCSTSIVSVNVLIVKLIVRVNDSRLILSATNTCSSRFKISSRAVSACYPDMFHCVW</sequence>
<name>A0A3S5AEF5_9PLAT</name>
<gene>
    <name evidence="1" type="ORF">PXEA_LOCUS15313</name>
</gene>
<proteinExistence type="predicted"/>
<comment type="caution">
    <text evidence="1">The sequence shown here is derived from an EMBL/GenBank/DDBJ whole genome shotgun (WGS) entry which is preliminary data.</text>
</comment>
<accession>A0A3S5AEF5</accession>